<evidence type="ECO:0000313" key="3">
    <source>
        <dbReference type="Proteomes" id="UP001583177"/>
    </source>
</evidence>
<dbReference type="EMBL" id="JAWRVE010000110">
    <property type="protein sequence ID" value="KAL1857663.1"/>
    <property type="molecule type" value="Genomic_DNA"/>
</dbReference>
<evidence type="ECO:0000256" key="1">
    <source>
        <dbReference type="SAM" id="MobiDB-lite"/>
    </source>
</evidence>
<dbReference type="Proteomes" id="UP001583177">
    <property type="component" value="Unassembled WGS sequence"/>
</dbReference>
<name>A0ABR3WBC2_9PEZI</name>
<protein>
    <submittedName>
        <fullName evidence="2">Uncharacterized protein</fullName>
    </submittedName>
</protein>
<feature type="region of interest" description="Disordered" evidence="1">
    <location>
        <begin position="118"/>
        <end position="144"/>
    </location>
</feature>
<comment type="caution">
    <text evidence="2">The sequence shown here is derived from an EMBL/GenBank/DDBJ whole genome shotgun (WGS) entry which is preliminary data.</text>
</comment>
<proteinExistence type="predicted"/>
<accession>A0ABR3WBC2</accession>
<reference evidence="2 3" key="1">
    <citation type="journal article" date="2024" name="IMA Fungus">
        <title>IMA Genome - F19 : A genome assembly and annotation guide to empower mycologists, including annotated draft genome sequences of Ceratocystis pirilliformis, Diaporthe australafricana, Fusarium ophioides, Paecilomyces lecythidis, and Sporothrix stenoceras.</title>
        <authorList>
            <person name="Aylward J."/>
            <person name="Wilson A.M."/>
            <person name="Visagie C.M."/>
            <person name="Spraker J."/>
            <person name="Barnes I."/>
            <person name="Buitendag C."/>
            <person name="Ceriani C."/>
            <person name="Del Mar Angel L."/>
            <person name="du Plessis D."/>
            <person name="Fuchs T."/>
            <person name="Gasser K."/>
            <person name="Kramer D."/>
            <person name="Li W."/>
            <person name="Munsamy K."/>
            <person name="Piso A."/>
            <person name="Price J.L."/>
            <person name="Sonnekus B."/>
            <person name="Thomas C."/>
            <person name="van der Nest A."/>
            <person name="van Dijk A."/>
            <person name="van Heerden A."/>
            <person name="van Vuuren N."/>
            <person name="Yilmaz N."/>
            <person name="Duong T.A."/>
            <person name="van der Merwe N.A."/>
            <person name="Wingfield M.J."/>
            <person name="Wingfield B.D."/>
        </authorList>
    </citation>
    <scope>NUCLEOTIDE SEQUENCE [LARGE SCALE GENOMIC DNA]</scope>
    <source>
        <strain evidence="2 3">CMW 18300</strain>
    </source>
</reference>
<organism evidence="2 3">
    <name type="scientific">Diaporthe australafricana</name>
    <dbReference type="NCBI Taxonomy" id="127596"/>
    <lineage>
        <taxon>Eukaryota</taxon>
        <taxon>Fungi</taxon>
        <taxon>Dikarya</taxon>
        <taxon>Ascomycota</taxon>
        <taxon>Pezizomycotina</taxon>
        <taxon>Sordariomycetes</taxon>
        <taxon>Sordariomycetidae</taxon>
        <taxon>Diaporthales</taxon>
        <taxon>Diaporthaceae</taxon>
        <taxon>Diaporthe</taxon>
    </lineage>
</organism>
<sequence length="144" mass="15923">MAPKKRKQNFDHDKVTIGRAKIRKGDEGKKLVEDTLRKNILLLLENLSDEEAKNYSGKKFESKLSAAVSGAADPTLGPEAVIDLKSYGFDDMILFGNRKAGQMMAALLNMLDDGGASKLNEMQKSAEEEKKTMQQTAEGEKEED</sequence>
<gene>
    <name evidence="2" type="ORF">Daus18300_010183</name>
</gene>
<evidence type="ECO:0000313" key="2">
    <source>
        <dbReference type="EMBL" id="KAL1857663.1"/>
    </source>
</evidence>
<keyword evidence="3" id="KW-1185">Reference proteome</keyword>